<dbReference type="Proteomes" id="UP001595615">
    <property type="component" value="Unassembled WGS sequence"/>
</dbReference>
<evidence type="ECO:0008006" key="5">
    <source>
        <dbReference type="Google" id="ProtNLM"/>
    </source>
</evidence>
<evidence type="ECO:0000313" key="4">
    <source>
        <dbReference type="Proteomes" id="UP001595615"/>
    </source>
</evidence>
<evidence type="ECO:0000256" key="2">
    <source>
        <dbReference type="ARBA" id="ARBA00023204"/>
    </source>
</evidence>
<comment type="caution">
    <text evidence="3">The sequence shown here is derived from an EMBL/GenBank/DDBJ whole genome shotgun (WGS) entry which is preliminary data.</text>
</comment>
<evidence type="ECO:0000313" key="3">
    <source>
        <dbReference type="EMBL" id="MFC3713576.1"/>
    </source>
</evidence>
<dbReference type="Gene3D" id="3.20.20.150">
    <property type="entry name" value="Divalent-metal-dependent TIM barrel enzymes"/>
    <property type="match status" value="1"/>
</dbReference>
<keyword evidence="2" id="KW-0234">DNA repair</keyword>
<dbReference type="PANTHER" id="PTHR31290:SF5">
    <property type="entry name" value="UV-DAMAGE ENDONUCLEASE"/>
    <property type="match status" value="1"/>
</dbReference>
<sequence length="340" mass="37059">MNDTPRIGYCCKYISPDGDATRDRALNVRTVTMAYLARQSPAVAFAKLDEIARHNLSAVRAQINEVAARPPLERMLRLSSDLLPGFTHPTAKPLYADHDLRAAIERELALAGDAARAGDVRLSMHPAQHAILATTGRSLDNAIADIEYHAELFALLGYGGGWHPHGASVNVHGGQRALGADGIRAGLALLSDAARYLVTVENDEVSFGLDDLLPVADDVALVVDIHHHWIKSEGEYLQPDDPRIAQVQASWRGVRPLAHVSISREPLLDGHDADALPDYAALLAAGLKPRDLRGHSDMMWNRAVNDLVARHLAWADFEVEAKHKNLASEQLADQVRTNPS</sequence>
<reference evidence="4" key="1">
    <citation type="journal article" date="2019" name="Int. J. Syst. Evol. Microbiol.">
        <title>The Global Catalogue of Microorganisms (GCM) 10K type strain sequencing project: providing services to taxonomists for standard genome sequencing and annotation.</title>
        <authorList>
            <consortium name="The Broad Institute Genomics Platform"/>
            <consortium name="The Broad Institute Genome Sequencing Center for Infectious Disease"/>
            <person name="Wu L."/>
            <person name="Ma J."/>
        </authorList>
    </citation>
    <scope>NUCLEOTIDE SEQUENCE [LARGE SCALE GENOMIC DNA]</scope>
    <source>
        <strain evidence="4">KCTC 42644</strain>
    </source>
</reference>
<dbReference type="InterPro" id="IPR004601">
    <property type="entry name" value="UvdE"/>
</dbReference>
<accession>A0ABV7XCM8</accession>
<dbReference type="EMBL" id="JBHRXV010000011">
    <property type="protein sequence ID" value="MFC3713576.1"/>
    <property type="molecule type" value="Genomic_DNA"/>
</dbReference>
<protein>
    <recommendedName>
        <fullName evidence="5">UV damage endonuclease UvsE</fullName>
    </recommendedName>
</protein>
<keyword evidence="4" id="KW-1185">Reference proteome</keyword>
<name>A0ABV7XCM8_9SPHN</name>
<gene>
    <name evidence="3" type="ORF">ACFOMD_13430</name>
</gene>
<keyword evidence="1" id="KW-0227">DNA damage</keyword>
<proteinExistence type="predicted"/>
<evidence type="ECO:0000256" key="1">
    <source>
        <dbReference type="ARBA" id="ARBA00022763"/>
    </source>
</evidence>
<dbReference type="PANTHER" id="PTHR31290">
    <property type="entry name" value="UV-DAMAGE ENDONUCLEASE"/>
    <property type="match status" value="1"/>
</dbReference>
<organism evidence="3 4">
    <name type="scientific">Sphingoaurantiacus capsulatus</name>
    <dbReference type="NCBI Taxonomy" id="1771310"/>
    <lineage>
        <taxon>Bacteria</taxon>
        <taxon>Pseudomonadati</taxon>
        <taxon>Pseudomonadota</taxon>
        <taxon>Alphaproteobacteria</taxon>
        <taxon>Sphingomonadales</taxon>
        <taxon>Sphingosinicellaceae</taxon>
        <taxon>Sphingoaurantiacus</taxon>
    </lineage>
</organism>
<dbReference type="Pfam" id="PF03851">
    <property type="entry name" value="UvdE"/>
    <property type="match status" value="1"/>
</dbReference>
<dbReference type="RefSeq" id="WP_380862201.1">
    <property type="nucleotide sequence ID" value="NZ_JBHRXV010000011.1"/>
</dbReference>